<reference evidence="14 16" key="2">
    <citation type="submission" date="2015-07" db="EMBL/GenBank/DDBJ databases">
        <title>Whole genome sequence of Ardenticatena maritima DSM 23922.</title>
        <authorList>
            <person name="Hemp J."/>
            <person name="Ward L.M."/>
            <person name="Pace L.A."/>
            <person name="Fischer W.W."/>
        </authorList>
    </citation>
    <scope>NUCLEOTIDE SEQUENCE [LARGE SCALE GENOMIC DNA]</scope>
    <source>
        <strain evidence="14 16">110S</strain>
    </source>
</reference>
<dbReference type="STRING" id="872965.SE16_01220"/>
<dbReference type="GO" id="GO:0046872">
    <property type="term" value="F:metal ion binding"/>
    <property type="evidence" value="ECO:0007669"/>
    <property type="project" value="UniProtKB-KW"/>
</dbReference>
<dbReference type="EMBL" id="LGKN01000003">
    <property type="protein sequence ID" value="KPL89162.1"/>
    <property type="molecule type" value="Genomic_DNA"/>
</dbReference>
<keyword evidence="10" id="KW-0119">Carbohydrate metabolism</keyword>
<keyword evidence="7" id="KW-0862">Zinc</keyword>
<dbReference type="InterPro" id="IPR000600">
    <property type="entry name" value="ROK"/>
</dbReference>
<reference evidence="15" key="3">
    <citation type="submission" date="2015-08" db="EMBL/GenBank/DDBJ databases">
        <title>Draft Genome Sequence of a Heterotrophic Facultative Anaerobic Bacterium Ardenticatena maritima Strain 110S.</title>
        <authorList>
            <person name="Kawaichi S."/>
            <person name="Yoshida T."/>
            <person name="Sako Y."/>
            <person name="Nakamura R."/>
        </authorList>
    </citation>
    <scope>NUCLEOTIDE SEQUENCE [LARGE SCALE GENOMIC DNA]</scope>
    <source>
        <strain evidence="15">110S</strain>
    </source>
</reference>
<evidence type="ECO:0000256" key="7">
    <source>
        <dbReference type="ARBA" id="ARBA00022833"/>
    </source>
</evidence>
<evidence type="ECO:0000256" key="3">
    <source>
        <dbReference type="ARBA" id="ARBA00022679"/>
    </source>
</evidence>
<evidence type="ECO:0000256" key="2">
    <source>
        <dbReference type="ARBA" id="ARBA00006479"/>
    </source>
</evidence>
<comment type="similarity">
    <text evidence="2">Belongs to the ROK (NagC/XylR) family.</text>
</comment>
<keyword evidence="5" id="KW-0547">Nucleotide-binding</keyword>
<name>A0A0N0RFU8_9CHLR</name>
<dbReference type="FunCoup" id="A0A0N0RFU8">
    <property type="interactions" value="38"/>
</dbReference>
<dbReference type="Pfam" id="PF00480">
    <property type="entry name" value="ROK"/>
    <property type="match status" value="1"/>
</dbReference>
<reference evidence="13" key="1">
    <citation type="journal article" date="2015" name="Genome Announc.">
        <title>Draft Genome Sequence of a Heterotrophic Facultative Anaerobic Thermophilic Bacterium, Ardenticatena maritima Strain 110ST.</title>
        <authorList>
            <person name="Kawaichi S."/>
            <person name="Yoshida T."/>
            <person name="Sako Y."/>
            <person name="Nakamura R."/>
        </authorList>
    </citation>
    <scope>NUCLEOTIDE SEQUENCE [LARGE SCALE GENOMIC DNA]</scope>
    <source>
        <strain evidence="13">110S</strain>
    </source>
</reference>
<protein>
    <recommendedName>
        <fullName evidence="11">fructokinase</fullName>
        <ecNumber evidence="11">2.7.1.4</ecNumber>
    </recommendedName>
</protein>
<keyword evidence="6 13" id="KW-0418">Kinase</keyword>
<evidence type="ECO:0000256" key="6">
    <source>
        <dbReference type="ARBA" id="ARBA00022777"/>
    </source>
</evidence>
<dbReference type="Proteomes" id="UP000037784">
    <property type="component" value="Unassembled WGS sequence"/>
</dbReference>
<dbReference type="GO" id="GO:0005524">
    <property type="term" value="F:ATP binding"/>
    <property type="evidence" value="ECO:0007669"/>
    <property type="project" value="UniProtKB-KW"/>
</dbReference>
<dbReference type="PANTHER" id="PTHR42742:SF3">
    <property type="entry name" value="FRUCTOKINASE"/>
    <property type="match status" value="1"/>
</dbReference>
<dbReference type="FunFam" id="3.30.420.40:FF:000153">
    <property type="entry name" value="Putative fructokinase"/>
    <property type="match status" value="1"/>
</dbReference>
<evidence type="ECO:0000256" key="11">
    <source>
        <dbReference type="ARBA" id="ARBA00038887"/>
    </source>
</evidence>
<dbReference type="EC" id="2.7.1.4" evidence="11"/>
<sequence>MSSPLFGGIEAGGTKFVCAVGTDPDTLLHETRFPTTTPDETLRRALDFFRAIQRETPLAALGIASFGPIDLHPTSPTYGFITSTPKPGWANTDVVGFFARELGLPIGFDTDVNGAALGEYRWGAAQGLDTFLYLTIGTGIGGGAFVNGRLVHGLLHPEMGHIRLPRDPNRDPFEGICPYHGDCLEGLCSGPALAARWGQNAETLPADHPAWELQAHYLGLALATFICTLSPQRIILGGGVMNAPHLLPLVRTATQQALNGYIHVPAITEQIDAYIVAPGLGNRAGVLGAIALAEQTWKERSSL</sequence>
<keyword evidence="15" id="KW-1185">Reference proteome</keyword>
<keyword evidence="8" id="KW-0067">ATP-binding</keyword>
<comment type="caution">
    <text evidence="13">The sequence shown here is derived from an EMBL/GenBank/DDBJ whole genome shotgun (WGS) entry which is preliminary data.</text>
</comment>
<evidence type="ECO:0000313" key="15">
    <source>
        <dbReference type="Proteomes" id="UP000037784"/>
    </source>
</evidence>
<dbReference type="SUPFAM" id="SSF53067">
    <property type="entry name" value="Actin-like ATPase domain"/>
    <property type="match status" value="1"/>
</dbReference>
<dbReference type="PROSITE" id="PS01125">
    <property type="entry name" value="ROK"/>
    <property type="match status" value="1"/>
</dbReference>
<dbReference type="OrthoDB" id="9783435at2"/>
<dbReference type="GO" id="GO:0008865">
    <property type="term" value="F:fructokinase activity"/>
    <property type="evidence" value="ECO:0007669"/>
    <property type="project" value="UniProtKB-EC"/>
</dbReference>
<evidence type="ECO:0000256" key="5">
    <source>
        <dbReference type="ARBA" id="ARBA00022741"/>
    </source>
</evidence>
<keyword evidence="4" id="KW-0479">Metal-binding</keyword>
<gene>
    <name evidence="13" type="ORF">ARMA_2823</name>
    <name evidence="14" type="ORF">SE16_01220</name>
</gene>
<dbReference type="Proteomes" id="UP000050502">
    <property type="component" value="Unassembled WGS sequence"/>
</dbReference>
<evidence type="ECO:0000256" key="1">
    <source>
        <dbReference type="ARBA" id="ARBA00001946"/>
    </source>
</evidence>
<comment type="cofactor">
    <cofactor evidence="1">
        <name>Mg(2+)</name>
        <dbReference type="ChEBI" id="CHEBI:18420"/>
    </cofactor>
</comment>
<evidence type="ECO:0000256" key="4">
    <source>
        <dbReference type="ARBA" id="ARBA00022723"/>
    </source>
</evidence>
<dbReference type="PATRIC" id="fig|872965.6.peg.186"/>
<evidence type="ECO:0000256" key="9">
    <source>
        <dbReference type="ARBA" id="ARBA00022842"/>
    </source>
</evidence>
<dbReference type="InterPro" id="IPR043129">
    <property type="entry name" value="ATPase_NBD"/>
</dbReference>
<dbReference type="Gene3D" id="3.30.420.40">
    <property type="match status" value="2"/>
</dbReference>
<dbReference type="AlphaFoldDB" id="A0A0N0RFU8"/>
<dbReference type="InterPro" id="IPR051804">
    <property type="entry name" value="Carb_Metab_Reg_Kinase/Isom"/>
</dbReference>
<proteinExistence type="inferred from homology"/>
<evidence type="ECO:0000313" key="16">
    <source>
        <dbReference type="Proteomes" id="UP000050502"/>
    </source>
</evidence>
<evidence type="ECO:0000256" key="10">
    <source>
        <dbReference type="ARBA" id="ARBA00023277"/>
    </source>
</evidence>
<evidence type="ECO:0000313" key="13">
    <source>
        <dbReference type="EMBL" id="GAP64400.1"/>
    </source>
</evidence>
<dbReference type="EMBL" id="BBZA01000255">
    <property type="protein sequence ID" value="GAP64400.1"/>
    <property type="molecule type" value="Genomic_DNA"/>
</dbReference>
<evidence type="ECO:0000256" key="12">
    <source>
        <dbReference type="ARBA" id="ARBA00048451"/>
    </source>
</evidence>
<dbReference type="FunFam" id="3.30.420.40:FF:000136">
    <property type="entry name" value="Putative fructokinase"/>
    <property type="match status" value="1"/>
</dbReference>
<keyword evidence="3 13" id="KW-0808">Transferase</keyword>
<dbReference type="CDD" id="cd24067">
    <property type="entry name" value="ASKHA_NBD_ROK_BsFRK-like"/>
    <property type="match status" value="1"/>
</dbReference>
<accession>A0A0N0RFU8</accession>
<dbReference type="PANTHER" id="PTHR42742">
    <property type="entry name" value="TRANSCRIPTIONAL REPRESSOR MPRA"/>
    <property type="match status" value="1"/>
</dbReference>
<evidence type="ECO:0000256" key="8">
    <source>
        <dbReference type="ARBA" id="ARBA00022840"/>
    </source>
</evidence>
<organism evidence="13 15">
    <name type="scientific">Ardenticatena maritima</name>
    <dbReference type="NCBI Taxonomy" id="872965"/>
    <lineage>
        <taxon>Bacteria</taxon>
        <taxon>Bacillati</taxon>
        <taxon>Chloroflexota</taxon>
        <taxon>Ardenticatenia</taxon>
        <taxon>Ardenticatenales</taxon>
        <taxon>Ardenticatenaceae</taxon>
        <taxon>Ardenticatena</taxon>
    </lineage>
</organism>
<comment type="catalytic activity">
    <reaction evidence="12">
        <text>D-fructose + ATP = D-fructose 6-phosphate + ADP + H(+)</text>
        <dbReference type="Rhea" id="RHEA:16125"/>
        <dbReference type="ChEBI" id="CHEBI:15378"/>
        <dbReference type="ChEBI" id="CHEBI:30616"/>
        <dbReference type="ChEBI" id="CHEBI:37721"/>
        <dbReference type="ChEBI" id="CHEBI:61527"/>
        <dbReference type="ChEBI" id="CHEBI:456216"/>
        <dbReference type="EC" id="2.7.1.4"/>
    </reaction>
</comment>
<dbReference type="InterPro" id="IPR049874">
    <property type="entry name" value="ROK_cs"/>
</dbReference>
<keyword evidence="9" id="KW-0460">Magnesium</keyword>
<evidence type="ECO:0000313" key="14">
    <source>
        <dbReference type="EMBL" id="KPL89162.1"/>
    </source>
</evidence>
<dbReference type="RefSeq" id="WP_054494086.1">
    <property type="nucleotide sequence ID" value="NZ_BBZA01000255.1"/>
</dbReference>